<keyword evidence="2" id="KW-1185">Reference proteome</keyword>
<organism evidence="1 2">
    <name type="scientific">Rubripirellula obstinata</name>
    <dbReference type="NCBI Taxonomy" id="406547"/>
    <lineage>
        <taxon>Bacteria</taxon>
        <taxon>Pseudomonadati</taxon>
        <taxon>Planctomycetota</taxon>
        <taxon>Planctomycetia</taxon>
        <taxon>Pirellulales</taxon>
        <taxon>Pirellulaceae</taxon>
        <taxon>Rubripirellula</taxon>
    </lineage>
</organism>
<dbReference type="SUPFAM" id="SSF53756">
    <property type="entry name" value="UDP-Glycosyltransferase/glycogen phosphorylase"/>
    <property type="match status" value="1"/>
</dbReference>
<accession>A0A5B1CI80</accession>
<reference evidence="1 2" key="1">
    <citation type="submission" date="2019-08" db="EMBL/GenBank/DDBJ databases">
        <title>Deep-cultivation of Planctomycetes and their phenomic and genomic characterization uncovers novel biology.</title>
        <authorList>
            <person name="Wiegand S."/>
            <person name="Jogler M."/>
            <person name="Boedeker C."/>
            <person name="Pinto D."/>
            <person name="Vollmers J."/>
            <person name="Rivas-Marin E."/>
            <person name="Kohn T."/>
            <person name="Peeters S.H."/>
            <person name="Heuer A."/>
            <person name="Rast P."/>
            <person name="Oberbeckmann S."/>
            <person name="Bunk B."/>
            <person name="Jeske O."/>
            <person name="Meyerdierks A."/>
            <person name="Storesund J.E."/>
            <person name="Kallscheuer N."/>
            <person name="Luecker S."/>
            <person name="Lage O.M."/>
            <person name="Pohl T."/>
            <person name="Merkel B.J."/>
            <person name="Hornburger P."/>
            <person name="Mueller R.-W."/>
            <person name="Bruemmer F."/>
            <person name="Labrenz M."/>
            <person name="Spormann A.M."/>
            <person name="Op Den Camp H."/>
            <person name="Overmann J."/>
            <person name="Amann R."/>
            <person name="Jetten M.S.M."/>
            <person name="Mascher T."/>
            <person name="Medema M.H."/>
            <person name="Devos D.P."/>
            <person name="Kaster A.-K."/>
            <person name="Ovreas L."/>
            <person name="Rohde M."/>
            <person name="Galperin M.Y."/>
            <person name="Jogler C."/>
        </authorList>
    </citation>
    <scope>NUCLEOTIDE SEQUENCE [LARGE SCALE GENOMIC DNA]</scope>
    <source>
        <strain evidence="1 2">LF1</strain>
    </source>
</reference>
<dbReference type="Gene3D" id="3.40.50.2000">
    <property type="entry name" value="Glycogen Phosphorylase B"/>
    <property type="match status" value="1"/>
</dbReference>
<name>A0A5B1CI80_9BACT</name>
<proteinExistence type="predicted"/>
<dbReference type="Proteomes" id="UP000322699">
    <property type="component" value="Unassembled WGS sequence"/>
</dbReference>
<sequence>MARYGLLSGSQADAVGPAAYASRLTLVDRLACCPCTSHQIRKCARLFALPRTLEHFDLVNIVILHCHFQRGGVTQVVENHVRFLRQCDDVDRVVLVSGPRSDGLTDKVLSSTIQLNLPDFDYDTKRFSADQNRERADQIAQDLIRLFASEGLHPDQTVLHWHNHSLGKNTAAPLVIDQLAKQGWSFLLQVHDFAEDNRPENLARLIQASGASSKSELDRFLYPTTGKIRYAALTAGDTETLSSLGCKAMTLSNSVTLPSEKAPDQETTLAKVRSAFSLPSDARWTLYPVRGIRRKNVGEWLLLAQLLPDDWYSGLTLQPTTAVEKNSYLRWKELAATVAPKAVFDAGHHEQISFAENLSASSNVFSTSVAEGFGMTFLEPWLAGRSVVARRLPGVTSDFEKAGVNLSSFYDAIPIPGNKDWIDQCHREIQSAMDSAIAQLPAGFRPARKLASPITDSIDFALLTPKRQTEVLCRMADDVGFADAVRQRSQKLVDAIASPPDHETIHANAGVIADYYSIESVGKRLMKVYESVLKSDAVMIDTMSNLSAVDLVNLNRPFYPCRTETLSDES</sequence>
<protein>
    <recommendedName>
        <fullName evidence="3">Glycosyl transferases group 1</fullName>
    </recommendedName>
</protein>
<comment type="caution">
    <text evidence="1">The sequence shown here is derived from an EMBL/GenBank/DDBJ whole genome shotgun (WGS) entry which is preliminary data.</text>
</comment>
<evidence type="ECO:0000313" key="2">
    <source>
        <dbReference type="Proteomes" id="UP000322699"/>
    </source>
</evidence>
<dbReference type="EMBL" id="VRLW01000001">
    <property type="protein sequence ID" value="KAA1259941.1"/>
    <property type="molecule type" value="Genomic_DNA"/>
</dbReference>
<dbReference type="AlphaFoldDB" id="A0A5B1CI80"/>
<evidence type="ECO:0000313" key="1">
    <source>
        <dbReference type="EMBL" id="KAA1259941.1"/>
    </source>
</evidence>
<evidence type="ECO:0008006" key="3">
    <source>
        <dbReference type="Google" id="ProtNLM"/>
    </source>
</evidence>
<gene>
    <name evidence="1" type="ORF">LF1_24790</name>
</gene>